<dbReference type="GO" id="GO:0005085">
    <property type="term" value="F:guanyl-nucleotide exchange factor activity"/>
    <property type="evidence" value="ECO:0007669"/>
    <property type="project" value="InterPro"/>
</dbReference>
<reference evidence="1 2" key="1">
    <citation type="submission" date="2017-12" db="EMBL/GenBank/DDBJ databases">
        <title>High-resolution comparative analysis of great ape genomes.</title>
        <authorList>
            <person name="Pollen A."/>
            <person name="Hastie A."/>
            <person name="Hormozdiari F."/>
            <person name="Dougherty M."/>
            <person name="Liu R."/>
            <person name="Chaisson M."/>
            <person name="Hoppe E."/>
            <person name="Hill C."/>
            <person name="Pang A."/>
            <person name="Hillier L."/>
            <person name="Baker C."/>
            <person name="Armstrong J."/>
            <person name="Shendure J."/>
            <person name="Paten B."/>
            <person name="Wilson R."/>
            <person name="Chao H."/>
            <person name="Schneider V."/>
            <person name="Ventura M."/>
            <person name="Kronenberg Z."/>
            <person name="Murali S."/>
            <person name="Gordon D."/>
            <person name="Cantsilieris S."/>
            <person name="Munson K."/>
            <person name="Nelson B."/>
            <person name="Raja A."/>
            <person name="Underwood J."/>
            <person name="Diekhans M."/>
            <person name="Fiddes I."/>
            <person name="Haussler D."/>
            <person name="Eichler E."/>
        </authorList>
    </citation>
    <scope>NUCLEOTIDE SEQUENCE [LARGE SCALE GENOMIC DNA]</scope>
    <source>
        <strain evidence="1">Yerkes chimp pedigree #C0471</strain>
    </source>
</reference>
<dbReference type="GO" id="GO:0007264">
    <property type="term" value="P:small GTPase-mediated signal transduction"/>
    <property type="evidence" value="ECO:0007669"/>
    <property type="project" value="InterPro"/>
</dbReference>
<accession>A0A2J8NHM8</accession>
<dbReference type="PANTHER" id="PTHR23317">
    <property type="entry name" value="DEDICATOR OF CYTOKINESIS DOCK"/>
    <property type="match status" value="1"/>
</dbReference>
<dbReference type="PANTHER" id="PTHR23317:SF78">
    <property type="entry name" value="DEDICATOR OF CYTOKINESIS PROTEIN 7"/>
    <property type="match status" value="1"/>
</dbReference>
<comment type="caution">
    <text evidence="1">The sequence shown here is derived from an EMBL/GenBank/DDBJ whole genome shotgun (WGS) entry which is preliminary data.</text>
</comment>
<protein>
    <submittedName>
        <fullName evidence="1">DOCK7 isoform 15</fullName>
    </submittedName>
</protein>
<name>A0A2J8NHM8_PANTR</name>
<feature type="non-terminal residue" evidence="1">
    <location>
        <position position="1"/>
    </location>
</feature>
<dbReference type="InterPro" id="IPR026791">
    <property type="entry name" value="DOCK"/>
</dbReference>
<dbReference type="AlphaFoldDB" id="A0A2J8NHM8"/>
<evidence type="ECO:0000313" key="1">
    <source>
        <dbReference type="EMBL" id="PNI71272.1"/>
    </source>
</evidence>
<evidence type="ECO:0000313" key="2">
    <source>
        <dbReference type="Proteomes" id="UP000236370"/>
    </source>
</evidence>
<dbReference type="Proteomes" id="UP000236370">
    <property type="component" value="Unassembled WGS sequence"/>
</dbReference>
<feature type="non-terminal residue" evidence="1">
    <location>
        <position position="172"/>
    </location>
</feature>
<dbReference type="EMBL" id="NBAG03000229">
    <property type="protein sequence ID" value="PNI71272.1"/>
    <property type="molecule type" value="Genomic_DNA"/>
</dbReference>
<gene>
    <name evidence="1" type="ORF">CK820_G0010440</name>
</gene>
<sequence>ECAEPYMIFKEADATKNKEKLEKLKSQADQFCQRLGKYRMPFAWTAIHLMNIVSSAGSLERDSTEVEISTGERKGSWSERRNSSIVGRRSLERTTSGDDACNLTSFRPATLTVTNFFKQVLFCHVGILGRCLCINFFNFRKVVIVLYMYGRVIPRNLKTLRIKIIKATIRMR</sequence>
<proteinExistence type="predicted"/>
<organism evidence="1 2">
    <name type="scientific">Pan troglodytes</name>
    <name type="common">Chimpanzee</name>
    <dbReference type="NCBI Taxonomy" id="9598"/>
    <lineage>
        <taxon>Eukaryota</taxon>
        <taxon>Metazoa</taxon>
        <taxon>Chordata</taxon>
        <taxon>Craniata</taxon>
        <taxon>Vertebrata</taxon>
        <taxon>Euteleostomi</taxon>
        <taxon>Mammalia</taxon>
        <taxon>Eutheria</taxon>
        <taxon>Euarchontoglires</taxon>
        <taxon>Primates</taxon>
        <taxon>Haplorrhini</taxon>
        <taxon>Catarrhini</taxon>
        <taxon>Hominidae</taxon>
        <taxon>Pan</taxon>
    </lineage>
</organism>